<gene>
    <name evidence="2" type="ORF">HEB94_009445</name>
</gene>
<accession>A0A927NBQ9</accession>
<reference evidence="2" key="1">
    <citation type="submission" date="2020-10" db="EMBL/GenBank/DDBJ databases">
        <title>Sequencing the genomes of 1000 actinobacteria strains.</title>
        <authorList>
            <person name="Klenk H.-P."/>
        </authorList>
    </citation>
    <scope>NUCLEOTIDE SEQUENCE</scope>
    <source>
        <strain evidence="2">DSM 45354</strain>
    </source>
</reference>
<dbReference type="PANTHER" id="PTHR33361:SF2">
    <property type="entry name" value="DUF885 DOMAIN-CONTAINING PROTEIN"/>
    <property type="match status" value="1"/>
</dbReference>
<feature type="region of interest" description="Disordered" evidence="1">
    <location>
        <begin position="1"/>
        <end position="36"/>
    </location>
</feature>
<dbReference type="RefSeq" id="WP_192755618.1">
    <property type="nucleotide sequence ID" value="NZ_BAABJL010000159.1"/>
</dbReference>
<evidence type="ECO:0000313" key="3">
    <source>
        <dbReference type="Proteomes" id="UP000638648"/>
    </source>
</evidence>
<dbReference type="AlphaFoldDB" id="A0A927NBQ9"/>
<dbReference type="PANTHER" id="PTHR33361">
    <property type="entry name" value="GLR0591 PROTEIN"/>
    <property type="match status" value="1"/>
</dbReference>
<proteinExistence type="predicted"/>
<protein>
    <submittedName>
        <fullName evidence="2">Uncharacterized protein (DUF885 family)</fullName>
    </submittedName>
</protein>
<evidence type="ECO:0000256" key="1">
    <source>
        <dbReference type="SAM" id="MobiDB-lite"/>
    </source>
</evidence>
<dbReference type="Proteomes" id="UP000638648">
    <property type="component" value="Unassembled WGS sequence"/>
</dbReference>
<sequence length="587" mass="66623">MTTEKFNDDKAEDAGAAKVSKDNLNDHGEQQPYDTFRKIADDEWAWRRQELPDRSLDEPLEPRLPDVGPERQEFRATRWREVDDQLGRIDCSRLTSEQAEDFDVYRFQIKTLIGRQAYRMFERPANADSAFWMDLTSQSRRRLGSADDAGTYIEWLRQLPGYIDQNIENMRAGVKRGFAPAQVSMIGREATIRSVAESRPENVSFAQPFGTLPEALDGRDQLITAGRDVIIGDVLPAFRRLLDFFTGEYFPSLPVDIAAVNGPDGEEFYASKLYEYATTELTARQIHEIGLEQVASIRAEMAEIAASVGFVDADAMLAFMRTDPKFYATTATELLRFAAWQAKKFDAVAHHYFGRLPRMRFGIEEPPPDLAPFYTFGRGGPHRYILNTYNLAARPLYSIPALTLHEAAPGHAFQIPFALEQTQHPEFRQKVYISAYGEGWALYSERLGVEMGMYETPFELMGMLSYQMWRAVRLVIDPGMHALGWTRERAQDFLRDNTAISDHEIVTEVDRYIAWPGQATAYYLGMLKITEARRRAEQALGADFDVRNFHDQILSLGSVPLPVIDHAVDSFIARGGSSPFADLDTTN</sequence>
<comment type="caution">
    <text evidence="2">The sequence shown here is derived from an EMBL/GenBank/DDBJ whole genome shotgun (WGS) entry which is preliminary data.</text>
</comment>
<dbReference type="Pfam" id="PF05960">
    <property type="entry name" value="DUF885"/>
    <property type="match status" value="1"/>
</dbReference>
<name>A0A927NBQ9_9ACTN</name>
<keyword evidence="3" id="KW-1185">Reference proteome</keyword>
<organism evidence="2 3">
    <name type="scientific">Actinopolymorpha pittospori</name>
    <dbReference type="NCBI Taxonomy" id="648752"/>
    <lineage>
        <taxon>Bacteria</taxon>
        <taxon>Bacillati</taxon>
        <taxon>Actinomycetota</taxon>
        <taxon>Actinomycetes</taxon>
        <taxon>Propionibacteriales</taxon>
        <taxon>Actinopolymorphaceae</taxon>
        <taxon>Actinopolymorpha</taxon>
    </lineage>
</organism>
<dbReference type="EMBL" id="JADBEM010000001">
    <property type="protein sequence ID" value="MBE1612597.1"/>
    <property type="molecule type" value="Genomic_DNA"/>
</dbReference>
<dbReference type="InterPro" id="IPR010281">
    <property type="entry name" value="DUF885"/>
</dbReference>
<evidence type="ECO:0000313" key="2">
    <source>
        <dbReference type="EMBL" id="MBE1612597.1"/>
    </source>
</evidence>